<dbReference type="EMBL" id="MU866198">
    <property type="protein sequence ID" value="KAK4176399.1"/>
    <property type="molecule type" value="Genomic_DNA"/>
</dbReference>
<reference evidence="2" key="2">
    <citation type="submission" date="2023-05" db="EMBL/GenBank/DDBJ databases">
        <authorList>
            <consortium name="Lawrence Berkeley National Laboratory"/>
            <person name="Steindorff A."/>
            <person name="Hensen N."/>
            <person name="Bonometti L."/>
            <person name="Westerberg I."/>
            <person name="Brannstrom I.O."/>
            <person name="Guillou S."/>
            <person name="Cros-Aarteil S."/>
            <person name="Calhoun S."/>
            <person name="Haridas S."/>
            <person name="Kuo A."/>
            <person name="Mondo S."/>
            <person name="Pangilinan J."/>
            <person name="Riley R."/>
            <person name="Labutti K."/>
            <person name="Andreopoulos B."/>
            <person name="Lipzen A."/>
            <person name="Chen C."/>
            <person name="Yanf M."/>
            <person name="Daum C."/>
            <person name="Ng V."/>
            <person name="Clum A."/>
            <person name="Ohm R."/>
            <person name="Martin F."/>
            <person name="Silar P."/>
            <person name="Natvig D."/>
            <person name="Lalanne C."/>
            <person name="Gautier V."/>
            <person name="Ament-Velasquez S.L."/>
            <person name="Kruys A."/>
            <person name="Hutchinson M.I."/>
            <person name="Powell A.J."/>
            <person name="Barry K."/>
            <person name="Miller A.N."/>
            <person name="Grigoriev I.V."/>
            <person name="Debuchy R."/>
            <person name="Gladieux P."/>
            <person name="Thoren M.H."/>
            <person name="Johannesson H."/>
        </authorList>
    </citation>
    <scope>NUCLEOTIDE SEQUENCE</scope>
    <source>
        <strain evidence="2">CBS 892.96</strain>
    </source>
</reference>
<feature type="region of interest" description="Disordered" evidence="1">
    <location>
        <begin position="278"/>
        <end position="305"/>
    </location>
</feature>
<protein>
    <submittedName>
        <fullName evidence="2">Uncharacterized protein</fullName>
    </submittedName>
</protein>
<feature type="region of interest" description="Disordered" evidence="1">
    <location>
        <begin position="1"/>
        <end position="237"/>
    </location>
</feature>
<name>A0AAN6W6Q3_9PEZI</name>
<feature type="compositionally biased region" description="Gly residues" evidence="1">
    <location>
        <begin position="206"/>
        <end position="225"/>
    </location>
</feature>
<feature type="compositionally biased region" description="Polar residues" evidence="1">
    <location>
        <begin position="85"/>
        <end position="98"/>
    </location>
</feature>
<sequence>MSTVPRRSNSTNPRPGGSAFPKVPRSNLASQPLDLKRSNTTAGIQQSRPDPYASAPRERTDPRSILYSPPSTRERADPRAPLSPIPSSGSRSTPYTSAQRERTDLRSSAAPRPLQTAQALNRRPPNAIETTGHRRRPSLGGESIGQFASNRRPSVPEYSRRPSAPTHTRRPSGPTYQPQPQSQSYQHTRRPSAAQQERHTRRPFAPGGGGGGGDGVGGGAGGIGGRPPITQQVDQATKTQINQTYAVTMMASPYNPLPFFLPIPLGIAMLLTPSGKDRNKGPAVGTGVGSGPAPMMRRGMVGERR</sequence>
<proteinExistence type="predicted"/>
<dbReference type="AlphaFoldDB" id="A0AAN6W6Q3"/>
<organism evidence="2 3">
    <name type="scientific">Triangularia setosa</name>
    <dbReference type="NCBI Taxonomy" id="2587417"/>
    <lineage>
        <taxon>Eukaryota</taxon>
        <taxon>Fungi</taxon>
        <taxon>Dikarya</taxon>
        <taxon>Ascomycota</taxon>
        <taxon>Pezizomycotina</taxon>
        <taxon>Sordariomycetes</taxon>
        <taxon>Sordariomycetidae</taxon>
        <taxon>Sordariales</taxon>
        <taxon>Podosporaceae</taxon>
        <taxon>Triangularia</taxon>
    </lineage>
</organism>
<evidence type="ECO:0000256" key="1">
    <source>
        <dbReference type="SAM" id="MobiDB-lite"/>
    </source>
</evidence>
<evidence type="ECO:0000313" key="3">
    <source>
        <dbReference type="Proteomes" id="UP001302321"/>
    </source>
</evidence>
<evidence type="ECO:0000313" key="2">
    <source>
        <dbReference type="EMBL" id="KAK4176399.1"/>
    </source>
</evidence>
<reference evidence="2" key="1">
    <citation type="journal article" date="2023" name="Mol. Phylogenet. Evol.">
        <title>Genome-scale phylogeny and comparative genomics of the fungal order Sordariales.</title>
        <authorList>
            <person name="Hensen N."/>
            <person name="Bonometti L."/>
            <person name="Westerberg I."/>
            <person name="Brannstrom I.O."/>
            <person name="Guillou S."/>
            <person name="Cros-Aarteil S."/>
            <person name="Calhoun S."/>
            <person name="Haridas S."/>
            <person name="Kuo A."/>
            <person name="Mondo S."/>
            <person name="Pangilinan J."/>
            <person name="Riley R."/>
            <person name="LaButti K."/>
            <person name="Andreopoulos B."/>
            <person name="Lipzen A."/>
            <person name="Chen C."/>
            <person name="Yan M."/>
            <person name="Daum C."/>
            <person name="Ng V."/>
            <person name="Clum A."/>
            <person name="Steindorff A."/>
            <person name="Ohm R.A."/>
            <person name="Martin F."/>
            <person name="Silar P."/>
            <person name="Natvig D.O."/>
            <person name="Lalanne C."/>
            <person name="Gautier V."/>
            <person name="Ament-Velasquez S.L."/>
            <person name="Kruys A."/>
            <person name="Hutchinson M.I."/>
            <person name="Powell A.J."/>
            <person name="Barry K."/>
            <person name="Miller A.N."/>
            <person name="Grigoriev I.V."/>
            <person name="Debuchy R."/>
            <person name="Gladieux P."/>
            <person name="Hiltunen Thoren M."/>
            <person name="Johannesson H."/>
        </authorList>
    </citation>
    <scope>NUCLEOTIDE SEQUENCE</scope>
    <source>
        <strain evidence="2">CBS 892.96</strain>
    </source>
</reference>
<gene>
    <name evidence="2" type="ORF">QBC36DRAFT_352415</name>
</gene>
<feature type="compositionally biased region" description="Polar residues" evidence="1">
    <location>
        <begin position="38"/>
        <end position="48"/>
    </location>
</feature>
<dbReference type="Proteomes" id="UP001302321">
    <property type="component" value="Unassembled WGS sequence"/>
</dbReference>
<accession>A0AAN6W6Q3</accession>
<comment type="caution">
    <text evidence="2">The sequence shown here is derived from an EMBL/GenBank/DDBJ whole genome shotgun (WGS) entry which is preliminary data.</text>
</comment>
<feature type="compositionally biased region" description="Low complexity" evidence="1">
    <location>
        <begin position="176"/>
        <end position="186"/>
    </location>
</feature>
<keyword evidence="3" id="KW-1185">Reference proteome</keyword>
<feature type="compositionally biased region" description="Polar residues" evidence="1">
    <location>
        <begin position="1"/>
        <end position="13"/>
    </location>
</feature>